<dbReference type="GO" id="GO:0005576">
    <property type="term" value="C:extracellular region"/>
    <property type="evidence" value="ECO:0007669"/>
    <property type="project" value="UniProtKB-SubCell"/>
</dbReference>
<dbReference type="OrthoDB" id="1613518at2759"/>
<dbReference type="PANTHER" id="PTHR33136">
    <property type="entry name" value="RAPID ALKALINIZATION FACTOR-LIKE"/>
    <property type="match status" value="1"/>
</dbReference>
<keyword evidence="5 7" id="KW-0732">Signal</keyword>
<dbReference type="GO" id="GO:0009506">
    <property type="term" value="C:plasmodesma"/>
    <property type="evidence" value="ECO:0007669"/>
    <property type="project" value="TreeGrafter"/>
</dbReference>
<organism evidence="8 9">
    <name type="scientific">Corymbia citriodora subsp. variegata</name>
    <dbReference type="NCBI Taxonomy" id="360336"/>
    <lineage>
        <taxon>Eukaryota</taxon>
        <taxon>Viridiplantae</taxon>
        <taxon>Streptophyta</taxon>
        <taxon>Embryophyta</taxon>
        <taxon>Tracheophyta</taxon>
        <taxon>Spermatophyta</taxon>
        <taxon>Magnoliopsida</taxon>
        <taxon>eudicotyledons</taxon>
        <taxon>Gunneridae</taxon>
        <taxon>Pentapetalae</taxon>
        <taxon>rosids</taxon>
        <taxon>malvids</taxon>
        <taxon>Myrtales</taxon>
        <taxon>Myrtaceae</taxon>
        <taxon>Myrtoideae</taxon>
        <taxon>Eucalypteae</taxon>
        <taxon>Corymbia</taxon>
    </lineage>
</organism>
<dbReference type="Proteomes" id="UP000806378">
    <property type="component" value="Unassembled WGS sequence"/>
</dbReference>
<proteinExistence type="inferred from homology"/>
<dbReference type="GO" id="GO:0019722">
    <property type="term" value="P:calcium-mediated signaling"/>
    <property type="evidence" value="ECO:0007669"/>
    <property type="project" value="TreeGrafter"/>
</dbReference>
<dbReference type="Pfam" id="PF05498">
    <property type="entry name" value="RALF"/>
    <property type="match status" value="1"/>
</dbReference>
<evidence type="ECO:0000256" key="4">
    <source>
        <dbReference type="ARBA" id="ARBA00022702"/>
    </source>
</evidence>
<evidence type="ECO:0000256" key="1">
    <source>
        <dbReference type="ARBA" id="ARBA00004613"/>
    </source>
</evidence>
<evidence type="ECO:0008006" key="10">
    <source>
        <dbReference type="Google" id="ProtNLM"/>
    </source>
</evidence>
<dbReference type="GO" id="GO:0005179">
    <property type="term" value="F:hormone activity"/>
    <property type="evidence" value="ECO:0007669"/>
    <property type="project" value="UniProtKB-KW"/>
</dbReference>
<keyword evidence="4" id="KW-0372">Hormone</keyword>
<gene>
    <name evidence="8" type="ORF">BT93_L4343</name>
</gene>
<feature type="signal peptide" evidence="7">
    <location>
        <begin position="1"/>
        <end position="20"/>
    </location>
</feature>
<evidence type="ECO:0000256" key="7">
    <source>
        <dbReference type="SAM" id="SignalP"/>
    </source>
</evidence>
<evidence type="ECO:0000256" key="5">
    <source>
        <dbReference type="ARBA" id="ARBA00022729"/>
    </source>
</evidence>
<dbReference type="PANTHER" id="PTHR33136:SF89">
    <property type="entry name" value="PROTEIN RALF-LIKE 19"/>
    <property type="match status" value="1"/>
</dbReference>
<keyword evidence="3" id="KW-0964">Secreted</keyword>
<dbReference type="GO" id="GO:0040008">
    <property type="term" value="P:regulation of growth"/>
    <property type="evidence" value="ECO:0007669"/>
    <property type="project" value="UniProtKB-ARBA"/>
</dbReference>
<keyword evidence="9" id="KW-1185">Reference proteome</keyword>
<dbReference type="InterPro" id="IPR008801">
    <property type="entry name" value="RALF"/>
</dbReference>
<reference evidence="8" key="1">
    <citation type="submission" date="2020-05" db="EMBL/GenBank/DDBJ databases">
        <title>WGS assembly of Corymbia citriodora subspecies variegata.</title>
        <authorList>
            <person name="Barry K."/>
            <person name="Hundley H."/>
            <person name="Shu S."/>
            <person name="Jenkins J."/>
            <person name="Grimwood J."/>
            <person name="Baten A."/>
        </authorList>
    </citation>
    <scope>NUCLEOTIDE SEQUENCE</scope>
    <source>
        <strain evidence="8">CV2-018</strain>
    </source>
</reference>
<feature type="chain" id="PRO_5035915041" description="Protein RALF-like 19" evidence="7">
    <location>
        <begin position="21"/>
        <end position="112"/>
    </location>
</feature>
<accession>A0A8T0CUA5</accession>
<evidence type="ECO:0000313" key="9">
    <source>
        <dbReference type="Proteomes" id="UP000806378"/>
    </source>
</evidence>
<protein>
    <recommendedName>
        <fullName evidence="10">Protein RALF-like 19</fullName>
    </recommendedName>
</protein>
<dbReference type="EMBL" id="MU089557">
    <property type="protein sequence ID" value="KAF7851198.1"/>
    <property type="molecule type" value="Genomic_DNA"/>
</dbReference>
<evidence type="ECO:0000256" key="6">
    <source>
        <dbReference type="ARBA" id="ARBA00023157"/>
    </source>
</evidence>
<comment type="subcellular location">
    <subcellularLocation>
        <location evidence="1">Secreted</location>
    </subcellularLocation>
</comment>
<evidence type="ECO:0000256" key="3">
    <source>
        <dbReference type="ARBA" id="ARBA00022525"/>
    </source>
</evidence>
<evidence type="ECO:0000313" key="8">
    <source>
        <dbReference type="EMBL" id="KAF7851198.1"/>
    </source>
</evidence>
<name>A0A8T0CUA5_CORYI</name>
<keyword evidence="6" id="KW-1015">Disulfide bond</keyword>
<comment type="similarity">
    <text evidence="2">Belongs to the plant rapid alkalinization factor (RALF) family.</text>
</comment>
<sequence>MEFRLCLVCLLLAMAIAAAAKSVSFDHISFSLGCQSGLGECDEFDLEPEMDSEINRRLLAARRRYISYNAMKRNSVPCSRRGRSYYNCNRMKKANPYKRGCSAITRCRRITG</sequence>
<evidence type="ECO:0000256" key="2">
    <source>
        <dbReference type="ARBA" id="ARBA00009178"/>
    </source>
</evidence>
<comment type="caution">
    <text evidence="8">The sequence shown here is derived from an EMBL/GenBank/DDBJ whole genome shotgun (WGS) entry which is preliminary data.</text>
</comment>
<dbReference type="AlphaFoldDB" id="A0A8T0CUA5"/>
<dbReference type="Gramene" id="rna-gnl|WGS:JABURB|Cocit.L4343.1">
    <property type="protein sequence ID" value="cds-KAF7851198.1"/>
    <property type="gene ID" value="gene-BT93_L4343"/>
</dbReference>